<protein>
    <submittedName>
        <fullName evidence="3">Immunoglobulin-like domain-containing protein</fullName>
    </submittedName>
</protein>
<feature type="signal peptide" evidence="1">
    <location>
        <begin position="1"/>
        <end position="21"/>
    </location>
</feature>
<organism evidence="3 4">
    <name type="scientific">Paenibacillus residui</name>
    <dbReference type="NCBI Taxonomy" id="629724"/>
    <lineage>
        <taxon>Bacteria</taxon>
        <taxon>Bacillati</taxon>
        <taxon>Bacillota</taxon>
        <taxon>Bacilli</taxon>
        <taxon>Bacillales</taxon>
        <taxon>Paenibacillaceae</taxon>
        <taxon>Paenibacillus</taxon>
    </lineage>
</organism>
<dbReference type="EMBL" id="JBHTIU010000024">
    <property type="protein sequence ID" value="MFD0868851.1"/>
    <property type="molecule type" value="Genomic_DNA"/>
</dbReference>
<reference evidence="4" key="1">
    <citation type="journal article" date="2019" name="Int. J. Syst. Evol. Microbiol.">
        <title>The Global Catalogue of Microorganisms (GCM) 10K type strain sequencing project: providing services to taxonomists for standard genome sequencing and annotation.</title>
        <authorList>
            <consortium name="The Broad Institute Genomics Platform"/>
            <consortium name="The Broad Institute Genome Sequencing Center for Infectious Disease"/>
            <person name="Wu L."/>
            <person name="Ma J."/>
        </authorList>
    </citation>
    <scope>NUCLEOTIDE SEQUENCE [LARGE SCALE GENOMIC DNA]</scope>
    <source>
        <strain evidence="4">CCUG 57263</strain>
    </source>
</reference>
<name>A0ABW3D8J0_9BACL</name>
<evidence type="ECO:0000313" key="3">
    <source>
        <dbReference type="EMBL" id="MFD0868851.1"/>
    </source>
</evidence>
<proteinExistence type="predicted"/>
<dbReference type="Proteomes" id="UP001597120">
    <property type="component" value="Unassembled WGS sequence"/>
</dbReference>
<comment type="caution">
    <text evidence="3">The sequence shown here is derived from an EMBL/GenBank/DDBJ whole genome shotgun (WGS) entry which is preliminary data.</text>
</comment>
<feature type="domain" description="Bacterial Ig-like" evidence="2">
    <location>
        <begin position="206"/>
        <end position="294"/>
    </location>
</feature>
<evidence type="ECO:0000256" key="1">
    <source>
        <dbReference type="SAM" id="SignalP"/>
    </source>
</evidence>
<dbReference type="RefSeq" id="WP_379287014.1">
    <property type="nucleotide sequence ID" value="NZ_JBHTIU010000024.1"/>
</dbReference>
<gene>
    <name evidence="3" type="ORF">ACFQ03_06790</name>
</gene>
<keyword evidence="4" id="KW-1185">Reference proteome</keyword>
<dbReference type="InterPro" id="IPR046878">
    <property type="entry name" value="Big_14"/>
</dbReference>
<dbReference type="Pfam" id="PF20251">
    <property type="entry name" value="Big_14"/>
    <property type="match status" value="1"/>
</dbReference>
<evidence type="ECO:0000259" key="2">
    <source>
        <dbReference type="Pfam" id="PF20251"/>
    </source>
</evidence>
<accession>A0ABW3D8J0</accession>
<sequence length="304" mass="33700">MVRAVAFALMIFLLLTGCSQHKTPDLSDNTRSRIALKQELANTIGNPDRTPDESGWNDLLLSDGNTLSDRTEYAAPTGEWFESSVRDPLLFSYPGGIRQPGEKISVVFGENPANRTIRIQLTGRDESLQNTGMISETLERLSGTTFPAAQFDFQLPYEEGALYLLSIEILGEQEEIEDTFLSLMYVPKREVNAKLLLADANDAHSAGRVLKLYNAGPSILYLGEDYHIEKNVGGTWMEHSIDKEFPAVGISLNPGQTYERTIRINGLDPGRYRVVKAFSTMGYSAEHTLASEFEVKESAPSSQP</sequence>
<evidence type="ECO:0000313" key="4">
    <source>
        <dbReference type="Proteomes" id="UP001597120"/>
    </source>
</evidence>
<feature type="chain" id="PRO_5045850841" evidence="1">
    <location>
        <begin position="22"/>
        <end position="304"/>
    </location>
</feature>
<dbReference type="PROSITE" id="PS51257">
    <property type="entry name" value="PROKAR_LIPOPROTEIN"/>
    <property type="match status" value="1"/>
</dbReference>
<keyword evidence="1" id="KW-0732">Signal</keyword>